<dbReference type="Gene3D" id="2.30.30.320">
    <property type="entry name" value="DUF1653-like domain"/>
    <property type="match status" value="1"/>
</dbReference>
<dbReference type="NCBIfam" id="TIGR00573">
    <property type="entry name" value="dnaq"/>
    <property type="match status" value="1"/>
</dbReference>
<dbReference type="PANTHER" id="PTHR30231">
    <property type="entry name" value="DNA POLYMERASE III SUBUNIT EPSILON"/>
    <property type="match status" value="1"/>
</dbReference>
<dbReference type="PANTHER" id="PTHR30231:SF37">
    <property type="entry name" value="EXODEOXYRIBONUCLEASE 10"/>
    <property type="match status" value="1"/>
</dbReference>
<dbReference type="Gene3D" id="3.30.420.10">
    <property type="entry name" value="Ribonuclease H-like superfamily/Ribonuclease H"/>
    <property type="match status" value="1"/>
</dbReference>
<dbReference type="Pfam" id="PF00929">
    <property type="entry name" value="RNase_T"/>
    <property type="match status" value="1"/>
</dbReference>
<feature type="domain" description="Exonuclease" evidence="3">
    <location>
        <begin position="5"/>
        <end position="173"/>
    </location>
</feature>
<evidence type="ECO:0000256" key="2">
    <source>
        <dbReference type="ARBA" id="ARBA00049244"/>
    </source>
</evidence>
<accession>A0ABR6YHQ6</accession>
<gene>
    <name evidence="4" type="ORF">H8K55_20940</name>
</gene>
<keyword evidence="5" id="KW-1185">Reference proteome</keyword>
<dbReference type="InterPro" id="IPR013520">
    <property type="entry name" value="Ribonucl_H"/>
</dbReference>
<evidence type="ECO:0000313" key="4">
    <source>
        <dbReference type="EMBL" id="MBC3876068.1"/>
    </source>
</evidence>
<comment type="catalytic activity">
    <reaction evidence="2">
        <text>DNA(n) + a 2'-deoxyribonucleoside 5'-triphosphate = DNA(n+1) + diphosphate</text>
        <dbReference type="Rhea" id="RHEA:22508"/>
        <dbReference type="Rhea" id="RHEA-COMP:17339"/>
        <dbReference type="Rhea" id="RHEA-COMP:17340"/>
        <dbReference type="ChEBI" id="CHEBI:33019"/>
        <dbReference type="ChEBI" id="CHEBI:61560"/>
        <dbReference type="ChEBI" id="CHEBI:173112"/>
        <dbReference type="EC" id="2.7.7.7"/>
    </reaction>
</comment>
<dbReference type="InterPro" id="IPR036397">
    <property type="entry name" value="RNaseH_sf"/>
</dbReference>
<protein>
    <recommendedName>
        <fullName evidence="1">DNA-directed DNA polymerase</fullName>
        <ecNumber evidence="1">2.7.7.7</ecNumber>
    </recommendedName>
</protein>
<reference evidence="4 5" key="1">
    <citation type="submission" date="2020-08" db="EMBL/GenBank/DDBJ databases">
        <title>Novel species isolated from subtropical streams in China.</title>
        <authorList>
            <person name="Lu H."/>
        </authorList>
    </citation>
    <scope>NUCLEOTIDE SEQUENCE [LARGE SCALE GENOMIC DNA]</scope>
    <source>
        <strain evidence="4 5">LX15W</strain>
    </source>
</reference>
<dbReference type="Pfam" id="PF07866">
    <property type="entry name" value="DUF1653"/>
    <property type="match status" value="1"/>
</dbReference>
<dbReference type="EMBL" id="JACOGA010000032">
    <property type="protein sequence ID" value="MBC3876068.1"/>
    <property type="molecule type" value="Genomic_DNA"/>
</dbReference>
<organism evidence="4 5">
    <name type="scientific">Undibacterium flavidum</name>
    <dbReference type="NCBI Taxonomy" id="2762297"/>
    <lineage>
        <taxon>Bacteria</taxon>
        <taxon>Pseudomonadati</taxon>
        <taxon>Pseudomonadota</taxon>
        <taxon>Betaproteobacteria</taxon>
        <taxon>Burkholderiales</taxon>
        <taxon>Oxalobacteraceae</taxon>
        <taxon>Undibacterium</taxon>
    </lineage>
</organism>
<comment type="caution">
    <text evidence="4">The sequence shown here is derived from an EMBL/GenBank/DDBJ whole genome shotgun (WGS) entry which is preliminary data.</text>
</comment>
<evidence type="ECO:0000259" key="3">
    <source>
        <dbReference type="SMART" id="SM00479"/>
    </source>
</evidence>
<dbReference type="SMART" id="SM00479">
    <property type="entry name" value="EXOIII"/>
    <property type="match status" value="1"/>
</dbReference>
<dbReference type="InterPro" id="IPR023387">
    <property type="entry name" value="DUF1653-like_dom"/>
</dbReference>
<sequence>MLAEPIVMIDFETTGISPDHGDRITEVAALRIHGGEIVDRYVSLINCDVRIPSFITQLTGITQAMVNQAPSVTEVMPALLDFIGGDYLAAHNASFDEKFLIAEAQRLGLSARHRGTICSVKLARRVLPGMSSYSLGPLAADLGLRFKGRAHRAEADAEVAANLLLHIASHLQQKHQLESVYPALFGQINKLSAAKVPAFLREHVMAEKAGSSTNVGAHKIAGSTKNKAKKVVRYRHYKGGIYELVCEATQEADLKPAIVYRAPDGSLWIRPASVFFEMIEVGGKMVQRFTEIA</sequence>
<evidence type="ECO:0000313" key="5">
    <source>
        <dbReference type="Proteomes" id="UP000624279"/>
    </source>
</evidence>
<dbReference type="InterPro" id="IPR037135">
    <property type="entry name" value="DUF1653-like_dom_sf"/>
</dbReference>
<evidence type="ECO:0000256" key="1">
    <source>
        <dbReference type="ARBA" id="ARBA00012417"/>
    </source>
</evidence>
<dbReference type="CDD" id="cd06127">
    <property type="entry name" value="DEDDh"/>
    <property type="match status" value="1"/>
</dbReference>
<dbReference type="EC" id="2.7.7.7" evidence="1"/>
<dbReference type="SUPFAM" id="SSF53098">
    <property type="entry name" value="Ribonuclease H-like"/>
    <property type="match status" value="1"/>
</dbReference>
<proteinExistence type="predicted"/>
<dbReference type="RefSeq" id="WP_186944165.1">
    <property type="nucleotide sequence ID" value="NZ_JACOGA010000032.1"/>
</dbReference>
<name>A0ABR6YHQ6_9BURK</name>
<dbReference type="InterPro" id="IPR006054">
    <property type="entry name" value="DnaQ"/>
</dbReference>
<dbReference type="Proteomes" id="UP000624279">
    <property type="component" value="Unassembled WGS sequence"/>
</dbReference>
<dbReference type="InterPro" id="IPR012337">
    <property type="entry name" value="RNaseH-like_sf"/>
</dbReference>